<reference evidence="3" key="1">
    <citation type="journal article" date="2021" name="PeerJ">
        <title>Extensive microbial diversity within the chicken gut microbiome revealed by metagenomics and culture.</title>
        <authorList>
            <person name="Gilroy R."/>
            <person name="Ravi A."/>
            <person name="Getino M."/>
            <person name="Pursley I."/>
            <person name="Horton D.L."/>
            <person name="Alikhan N.F."/>
            <person name="Baker D."/>
            <person name="Gharbi K."/>
            <person name="Hall N."/>
            <person name="Watson M."/>
            <person name="Adriaenssens E.M."/>
            <person name="Foster-Nyarko E."/>
            <person name="Jarju S."/>
            <person name="Secka A."/>
            <person name="Antonio M."/>
            <person name="Oren A."/>
            <person name="Chaudhuri R.R."/>
            <person name="La Ragione R."/>
            <person name="Hildebrand F."/>
            <person name="Pallen M.J."/>
        </authorList>
    </citation>
    <scope>NUCLEOTIDE SEQUENCE</scope>
    <source>
        <strain evidence="3">CHK186-16707</strain>
    </source>
</reference>
<dbReference type="EMBL" id="DXAN01000032">
    <property type="protein sequence ID" value="HJA09569.1"/>
    <property type="molecule type" value="Genomic_DNA"/>
</dbReference>
<feature type="transmembrane region" description="Helical" evidence="1">
    <location>
        <begin position="49"/>
        <end position="68"/>
    </location>
</feature>
<sequence>MALLVPLLALTVYIGIALGWWGEPVRQEFALLRDAHPLFTRCLKGLTDWGNPLLCAVYVGILIRALIYGDRRDVVFCLRYTLMAVLFLAIVAQIFKYGLGLPRPGVPWPPHPWYSNQYASFPSGHTAHIIVSALPLAFRFHRRWCTPLSLLIAGMGLSRLWLGMHHPIDLFGAVLLGSLAARLIADSPVTPVQNRLSRQH</sequence>
<feature type="transmembrane region" description="Helical" evidence="1">
    <location>
        <begin position="80"/>
        <end position="99"/>
    </location>
</feature>
<dbReference type="PANTHER" id="PTHR14969">
    <property type="entry name" value="SPHINGOSINE-1-PHOSPHATE PHOSPHOHYDROLASE"/>
    <property type="match status" value="1"/>
</dbReference>
<evidence type="ECO:0000313" key="3">
    <source>
        <dbReference type="EMBL" id="HJA09569.1"/>
    </source>
</evidence>
<gene>
    <name evidence="3" type="ORF">H9962_10355</name>
</gene>
<reference evidence="3" key="2">
    <citation type="submission" date="2021-04" db="EMBL/GenBank/DDBJ databases">
        <authorList>
            <person name="Gilroy R."/>
        </authorList>
    </citation>
    <scope>NUCLEOTIDE SEQUENCE</scope>
    <source>
        <strain evidence="3">CHK186-16707</strain>
    </source>
</reference>
<dbReference type="AlphaFoldDB" id="A0A9D2KL50"/>
<name>A0A9D2KL50_9BACT</name>
<evidence type="ECO:0000256" key="1">
    <source>
        <dbReference type="SAM" id="Phobius"/>
    </source>
</evidence>
<keyword evidence="1" id="KW-0472">Membrane</keyword>
<proteinExistence type="predicted"/>
<evidence type="ECO:0000313" key="4">
    <source>
        <dbReference type="Proteomes" id="UP000824225"/>
    </source>
</evidence>
<dbReference type="PANTHER" id="PTHR14969:SF13">
    <property type="entry name" value="AT30094P"/>
    <property type="match status" value="1"/>
</dbReference>
<keyword evidence="1" id="KW-0812">Transmembrane</keyword>
<keyword evidence="1" id="KW-1133">Transmembrane helix</keyword>
<comment type="caution">
    <text evidence="3">The sequence shown here is derived from an EMBL/GenBank/DDBJ whole genome shotgun (WGS) entry which is preliminary data.</text>
</comment>
<dbReference type="SUPFAM" id="SSF48317">
    <property type="entry name" value="Acid phosphatase/Vanadium-dependent haloperoxidase"/>
    <property type="match status" value="1"/>
</dbReference>
<dbReference type="InterPro" id="IPR036938">
    <property type="entry name" value="PAP2/HPO_sf"/>
</dbReference>
<evidence type="ECO:0000259" key="2">
    <source>
        <dbReference type="SMART" id="SM00014"/>
    </source>
</evidence>
<dbReference type="InterPro" id="IPR000326">
    <property type="entry name" value="PAP2/HPO"/>
</dbReference>
<accession>A0A9D2KL50</accession>
<protein>
    <submittedName>
        <fullName evidence="3">Phosphatase PAP2 family protein</fullName>
    </submittedName>
</protein>
<dbReference type="SMART" id="SM00014">
    <property type="entry name" value="acidPPc"/>
    <property type="match status" value="1"/>
</dbReference>
<dbReference type="Proteomes" id="UP000824225">
    <property type="component" value="Unassembled WGS sequence"/>
</dbReference>
<feature type="domain" description="Phosphatidic acid phosphatase type 2/haloperoxidase" evidence="2">
    <location>
        <begin position="78"/>
        <end position="185"/>
    </location>
</feature>
<dbReference type="Pfam" id="PF01569">
    <property type="entry name" value="PAP2"/>
    <property type="match status" value="1"/>
</dbReference>
<organism evidence="3 4">
    <name type="scientific">Candidatus Mailhella merdigallinarum</name>
    <dbReference type="NCBI Taxonomy" id="2838658"/>
    <lineage>
        <taxon>Bacteria</taxon>
        <taxon>Pseudomonadati</taxon>
        <taxon>Thermodesulfobacteriota</taxon>
        <taxon>Desulfovibrionia</taxon>
        <taxon>Desulfovibrionales</taxon>
        <taxon>Desulfovibrionaceae</taxon>
        <taxon>Mailhella</taxon>
    </lineage>
</organism>
<dbReference type="CDD" id="cd01610">
    <property type="entry name" value="PAP2_like"/>
    <property type="match status" value="1"/>
</dbReference>
<dbReference type="Gene3D" id="1.20.144.10">
    <property type="entry name" value="Phosphatidic acid phosphatase type 2/haloperoxidase"/>
    <property type="match status" value="1"/>
</dbReference>